<proteinExistence type="predicted"/>
<dbReference type="EMBL" id="DYXE01000003">
    <property type="protein sequence ID" value="HJH48716.1"/>
    <property type="molecule type" value="Genomic_DNA"/>
</dbReference>
<dbReference type="PROSITE" id="PS50943">
    <property type="entry name" value="HTH_CROC1"/>
    <property type="match status" value="1"/>
</dbReference>
<dbReference type="Gene3D" id="1.10.260.40">
    <property type="entry name" value="lambda repressor-like DNA-binding domains"/>
    <property type="match status" value="1"/>
</dbReference>
<evidence type="ECO:0000256" key="1">
    <source>
        <dbReference type="ARBA" id="ARBA00023125"/>
    </source>
</evidence>
<dbReference type="CDD" id="cd00093">
    <property type="entry name" value="HTH_XRE"/>
    <property type="match status" value="1"/>
</dbReference>
<gene>
    <name evidence="3" type="ORF">K8V39_00430</name>
</gene>
<dbReference type="Gene3D" id="2.60.120.10">
    <property type="entry name" value="Jelly Rolls"/>
    <property type="match status" value="1"/>
</dbReference>
<dbReference type="GO" id="GO:0005829">
    <property type="term" value="C:cytosol"/>
    <property type="evidence" value="ECO:0007669"/>
    <property type="project" value="TreeGrafter"/>
</dbReference>
<keyword evidence="1" id="KW-0238">DNA-binding</keyword>
<dbReference type="InterPro" id="IPR050807">
    <property type="entry name" value="TransReg_Diox_bact_type"/>
</dbReference>
<dbReference type="Proteomes" id="UP000813420">
    <property type="component" value="Unassembled WGS sequence"/>
</dbReference>
<protein>
    <submittedName>
        <fullName evidence="3">XRE family transcriptional regulator</fullName>
    </submittedName>
</protein>
<name>A0A9D2VVZ2_9FIRM</name>
<evidence type="ECO:0000313" key="4">
    <source>
        <dbReference type="Proteomes" id="UP000813420"/>
    </source>
</evidence>
<dbReference type="InterPro" id="IPR001387">
    <property type="entry name" value="Cro/C1-type_HTH"/>
</dbReference>
<dbReference type="PANTHER" id="PTHR46797">
    <property type="entry name" value="HTH-TYPE TRANSCRIPTIONAL REGULATOR"/>
    <property type="match status" value="1"/>
</dbReference>
<dbReference type="InterPro" id="IPR014710">
    <property type="entry name" value="RmlC-like_jellyroll"/>
</dbReference>
<dbReference type="GO" id="GO:0003677">
    <property type="term" value="F:DNA binding"/>
    <property type="evidence" value="ECO:0007669"/>
    <property type="project" value="UniProtKB-KW"/>
</dbReference>
<dbReference type="PANTHER" id="PTHR46797:SF25">
    <property type="entry name" value="TRANSCRIPTIONAL REGULATOR"/>
    <property type="match status" value="1"/>
</dbReference>
<evidence type="ECO:0000313" key="3">
    <source>
        <dbReference type="EMBL" id="HJH48716.1"/>
    </source>
</evidence>
<dbReference type="Pfam" id="PF01381">
    <property type="entry name" value="HTH_3"/>
    <property type="match status" value="1"/>
</dbReference>
<dbReference type="SUPFAM" id="SSF47413">
    <property type="entry name" value="lambda repressor-like DNA-binding domains"/>
    <property type="match status" value="1"/>
</dbReference>
<dbReference type="RefSeq" id="WP_270644587.1">
    <property type="nucleotide sequence ID" value="NZ_CAKNNN010000018.1"/>
</dbReference>
<dbReference type="CDD" id="cd02209">
    <property type="entry name" value="cupin_XRE_C"/>
    <property type="match status" value="1"/>
</dbReference>
<dbReference type="InterPro" id="IPR013096">
    <property type="entry name" value="Cupin_2"/>
</dbReference>
<dbReference type="Pfam" id="PF07883">
    <property type="entry name" value="Cupin_2"/>
    <property type="match status" value="1"/>
</dbReference>
<reference evidence="3" key="2">
    <citation type="submission" date="2021-09" db="EMBL/GenBank/DDBJ databases">
        <authorList>
            <person name="Gilroy R."/>
        </authorList>
    </citation>
    <scope>NUCLEOTIDE SEQUENCE</scope>
    <source>
        <strain evidence="3">USAMLcec4-12693</strain>
    </source>
</reference>
<dbReference type="InterPro" id="IPR011051">
    <property type="entry name" value="RmlC_Cupin_sf"/>
</dbReference>
<dbReference type="SUPFAM" id="SSF51182">
    <property type="entry name" value="RmlC-like cupins"/>
    <property type="match status" value="1"/>
</dbReference>
<sequence length="183" mass="20924">MESVSNKIRKIRRENNITLKELSERTDLSVSFLSQFERGVSSITLVSLKKIAEALNITMRELFDDGPEPDGRFVHRESDGTGIMGLEKKYAGYERLSGRFEGRKLESLLLRMEPLRSDFEPCTHEGEEFIYILEGTAKFTVDGKEYVVTEGESIHYPSTLLHSIVNIENRELVFLCIVTPTIF</sequence>
<accession>A0A9D2VVZ2</accession>
<dbReference type="GO" id="GO:0003700">
    <property type="term" value="F:DNA-binding transcription factor activity"/>
    <property type="evidence" value="ECO:0007669"/>
    <property type="project" value="TreeGrafter"/>
</dbReference>
<feature type="domain" description="HTH cro/C1-type" evidence="2">
    <location>
        <begin position="8"/>
        <end position="62"/>
    </location>
</feature>
<evidence type="ECO:0000259" key="2">
    <source>
        <dbReference type="PROSITE" id="PS50943"/>
    </source>
</evidence>
<dbReference type="AlphaFoldDB" id="A0A9D2VVZ2"/>
<reference evidence="3" key="1">
    <citation type="journal article" date="2021" name="PeerJ">
        <title>Extensive microbial diversity within the chicken gut microbiome revealed by metagenomics and culture.</title>
        <authorList>
            <person name="Gilroy R."/>
            <person name="Ravi A."/>
            <person name="Getino M."/>
            <person name="Pursley I."/>
            <person name="Horton D.L."/>
            <person name="Alikhan N.F."/>
            <person name="Baker D."/>
            <person name="Gharbi K."/>
            <person name="Hall N."/>
            <person name="Watson M."/>
            <person name="Adriaenssens E.M."/>
            <person name="Foster-Nyarko E."/>
            <person name="Jarju S."/>
            <person name="Secka A."/>
            <person name="Antonio M."/>
            <person name="Oren A."/>
            <person name="Chaudhuri R.R."/>
            <person name="La Ragione R."/>
            <person name="Hildebrand F."/>
            <person name="Pallen M.J."/>
        </authorList>
    </citation>
    <scope>NUCLEOTIDE SEQUENCE</scope>
    <source>
        <strain evidence="3">USAMLcec4-12693</strain>
    </source>
</reference>
<dbReference type="InterPro" id="IPR010982">
    <property type="entry name" value="Lambda_DNA-bd_dom_sf"/>
</dbReference>
<organism evidence="3 4">
    <name type="scientific">Merdimonas faecis</name>
    <dbReference type="NCBI Taxonomy" id="1653435"/>
    <lineage>
        <taxon>Bacteria</taxon>
        <taxon>Bacillati</taxon>
        <taxon>Bacillota</taxon>
        <taxon>Clostridia</taxon>
        <taxon>Lachnospirales</taxon>
        <taxon>Lachnospiraceae</taxon>
        <taxon>Merdimonas</taxon>
    </lineage>
</organism>
<dbReference type="SMART" id="SM00530">
    <property type="entry name" value="HTH_XRE"/>
    <property type="match status" value="1"/>
</dbReference>
<comment type="caution">
    <text evidence="3">The sequence shown here is derived from an EMBL/GenBank/DDBJ whole genome shotgun (WGS) entry which is preliminary data.</text>
</comment>